<sequence>MKKGLLLVALCVFQFGYSQNKLNSKISLSLFHHLPRTPRWNIDYVYSFNERYSLGMQIGYGNYTIMPLKFELIDTRLPFEKDYSLFEIRPELYYSVTSRFKTMQLFASVEFLYIKHSDKLTNYSFRDPNRGGFTHYDSATYNRTKKGINLNFTSDMNINSRFFLQVKTGLGLRLRDVQLSEIVKTDNQSRKEVILLSQYLSEEGKDFGINFQFDIRIGFRF</sequence>
<keyword evidence="2" id="KW-1185">Reference proteome</keyword>
<dbReference type="AlphaFoldDB" id="A0A0B7HJ90"/>
<evidence type="ECO:0000313" key="2">
    <source>
        <dbReference type="Proteomes" id="UP000038055"/>
    </source>
</evidence>
<proteinExistence type="predicted"/>
<evidence type="ECO:0000313" key="1">
    <source>
        <dbReference type="EMBL" id="CEN38689.1"/>
    </source>
</evidence>
<dbReference type="RefSeq" id="WP_041993922.1">
    <property type="nucleotide sequence ID" value="NZ_CDOD01000045.1"/>
</dbReference>
<evidence type="ECO:0008006" key="3">
    <source>
        <dbReference type="Google" id="ProtNLM"/>
    </source>
</evidence>
<organism evidence="1 2">
    <name type="scientific">Capnocytophaga cynodegmi</name>
    <dbReference type="NCBI Taxonomy" id="28189"/>
    <lineage>
        <taxon>Bacteria</taxon>
        <taxon>Pseudomonadati</taxon>
        <taxon>Bacteroidota</taxon>
        <taxon>Flavobacteriia</taxon>
        <taxon>Flavobacteriales</taxon>
        <taxon>Flavobacteriaceae</taxon>
        <taxon>Capnocytophaga</taxon>
    </lineage>
</organism>
<protein>
    <recommendedName>
        <fullName evidence="3">Outer membrane protein beta-barrel domain-containing protein</fullName>
    </recommendedName>
</protein>
<name>A0A0B7HJ90_9FLAO</name>
<dbReference type="EMBL" id="CDOD01000045">
    <property type="protein sequence ID" value="CEN38689.1"/>
    <property type="molecule type" value="Genomic_DNA"/>
</dbReference>
<dbReference type="Proteomes" id="UP000038055">
    <property type="component" value="Unassembled WGS sequence"/>
</dbReference>
<reference evidence="2" key="1">
    <citation type="submission" date="2015-01" db="EMBL/GenBank/DDBJ databases">
        <authorList>
            <person name="MANFREDI Pablo"/>
        </authorList>
    </citation>
    <scope>NUCLEOTIDE SEQUENCE [LARGE SCALE GENOMIC DNA]</scope>
    <source>
        <strain evidence="2">Ccyn2B</strain>
    </source>
</reference>
<gene>
    <name evidence="1" type="ORF">CCYN2B_50123</name>
</gene>
<accession>A0A0B7HJ90</accession>